<evidence type="ECO:0000256" key="8">
    <source>
        <dbReference type="ARBA" id="ARBA00048679"/>
    </source>
</evidence>
<dbReference type="Gene3D" id="1.10.510.10">
    <property type="entry name" value="Transferase(Phosphotransferase) domain 1"/>
    <property type="match status" value="1"/>
</dbReference>
<keyword evidence="11" id="KW-1185">Reference proteome</keyword>
<dbReference type="Proteomes" id="UP001148299">
    <property type="component" value="Unassembled WGS sequence"/>
</dbReference>
<dbReference type="EC" id="2.7.11.1" evidence="1"/>
<dbReference type="PANTHER" id="PTHR47634:SF9">
    <property type="entry name" value="PROTEIN KINASE DOMAIN-CONTAINING PROTEIN-RELATED"/>
    <property type="match status" value="1"/>
</dbReference>
<comment type="catalytic activity">
    <reaction evidence="7">
        <text>L-threonyl-[protein] + ATP = O-phospho-L-threonyl-[protein] + ADP + H(+)</text>
        <dbReference type="Rhea" id="RHEA:46608"/>
        <dbReference type="Rhea" id="RHEA-COMP:11060"/>
        <dbReference type="Rhea" id="RHEA-COMP:11605"/>
        <dbReference type="ChEBI" id="CHEBI:15378"/>
        <dbReference type="ChEBI" id="CHEBI:30013"/>
        <dbReference type="ChEBI" id="CHEBI:30616"/>
        <dbReference type="ChEBI" id="CHEBI:61977"/>
        <dbReference type="ChEBI" id="CHEBI:456216"/>
        <dbReference type="EC" id="2.7.11.1"/>
    </reaction>
</comment>
<dbReference type="InterPro" id="IPR051334">
    <property type="entry name" value="SRPK"/>
</dbReference>
<accession>A0A9W9R5W4</accession>
<evidence type="ECO:0000313" key="11">
    <source>
        <dbReference type="Proteomes" id="UP001148299"/>
    </source>
</evidence>
<comment type="catalytic activity">
    <reaction evidence="8">
        <text>L-seryl-[protein] + ATP = O-phospho-L-seryl-[protein] + ADP + H(+)</text>
        <dbReference type="Rhea" id="RHEA:17989"/>
        <dbReference type="Rhea" id="RHEA-COMP:9863"/>
        <dbReference type="Rhea" id="RHEA-COMP:11604"/>
        <dbReference type="ChEBI" id="CHEBI:15378"/>
        <dbReference type="ChEBI" id="CHEBI:29999"/>
        <dbReference type="ChEBI" id="CHEBI:30616"/>
        <dbReference type="ChEBI" id="CHEBI:83421"/>
        <dbReference type="ChEBI" id="CHEBI:456216"/>
        <dbReference type="EC" id="2.7.11.1"/>
    </reaction>
</comment>
<evidence type="ECO:0000256" key="1">
    <source>
        <dbReference type="ARBA" id="ARBA00012513"/>
    </source>
</evidence>
<keyword evidence="4" id="KW-0547">Nucleotide-binding</keyword>
<evidence type="ECO:0000259" key="9">
    <source>
        <dbReference type="PROSITE" id="PS50011"/>
    </source>
</evidence>
<dbReference type="GO" id="GO:0004674">
    <property type="term" value="F:protein serine/threonine kinase activity"/>
    <property type="evidence" value="ECO:0007669"/>
    <property type="project" value="UniProtKB-KW"/>
</dbReference>
<feature type="domain" description="Protein kinase" evidence="9">
    <location>
        <begin position="76"/>
        <end position="463"/>
    </location>
</feature>
<evidence type="ECO:0000256" key="3">
    <source>
        <dbReference type="ARBA" id="ARBA00022679"/>
    </source>
</evidence>
<comment type="caution">
    <text evidence="10">The sequence shown here is derived from an EMBL/GenBank/DDBJ whole genome shotgun (WGS) entry which is preliminary data.</text>
</comment>
<evidence type="ECO:0000313" key="10">
    <source>
        <dbReference type="EMBL" id="KAJ5354277.1"/>
    </source>
</evidence>
<keyword evidence="2" id="KW-0723">Serine/threonine-protein kinase</keyword>
<organism evidence="10 11">
    <name type="scientific">Penicillium brevicompactum</name>
    <dbReference type="NCBI Taxonomy" id="5074"/>
    <lineage>
        <taxon>Eukaryota</taxon>
        <taxon>Fungi</taxon>
        <taxon>Dikarya</taxon>
        <taxon>Ascomycota</taxon>
        <taxon>Pezizomycotina</taxon>
        <taxon>Eurotiomycetes</taxon>
        <taxon>Eurotiomycetidae</taxon>
        <taxon>Eurotiales</taxon>
        <taxon>Aspergillaceae</taxon>
        <taxon>Penicillium</taxon>
    </lineage>
</organism>
<dbReference type="InterPro" id="IPR011009">
    <property type="entry name" value="Kinase-like_dom_sf"/>
</dbReference>
<reference evidence="10" key="2">
    <citation type="journal article" date="2023" name="IMA Fungus">
        <title>Comparative genomic study of the Penicillium genus elucidates a diverse pangenome and 15 lateral gene transfer events.</title>
        <authorList>
            <person name="Petersen C."/>
            <person name="Sorensen T."/>
            <person name="Nielsen M.R."/>
            <person name="Sondergaard T.E."/>
            <person name="Sorensen J.L."/>
            <person name="Fitzpatrick D.A."/>
            <person name="Frisvad J.C."/>
            <person name="Nielsen K.L."/>
        </authorList>
    </citation>
    <scope>NUCLEOTIDE SEQUENCE</scope>
    <source>
        <strain evidence="10">IBT 35675</strain>
    </source>
</reference>
<proteinExistence type="predicted"/>
<evidence type="ECO:0000256" key="7">
    <source>
        <dbReference type="ARBA" id="ARBA00047899"/>
    </source>
</evidence>
<gene>
    <name evidence="10" type="ORF">N7541_006841</name>
</gene>
<keyword evidence="3" id="KW-0808">Transferase</keyword>
<dbReference type="PANTHER" id="PTHR47634">
    <property type="entry name" value="PROTEIN KINASE DOMAIN-CONTAINING PROTEIN-RELATED"/>
    <property type="match status" value="1"/>
</dbReference>
<dbReference type="GO" id="GO:0000245">
    <property type="term" value="P:spliceosomal complex assembly"/>
    <property type="evidence" value="ECO:0007669"/>
    <property type="project" value="TreeGrafter"/>
</dbReference>
<evidence type="ECO:0000256" key="2">
    <source>
        <dbReference type="ARBA" id="ARBA00022527"/>
    </source>
</evidence>
<dbReference type="InterPro" id="IPR000719">
    <property type="entry name" value="Prot_kinase_dom"/>
</dbReference>
<keyword evidence="5" id="KW-0418">Kinase</keyword>
<dbReference type="Gene3D" id="3.30.200.20">
    <property type="entry name" value="Phosphorylase Kinase, domain 1"/>
    <property type="match status" value="1"/>
</dbReference>
<dbReference type="SMART" id="SM00220">
    <property type="entry name" value="S_TKc"/>
    <property type="match status" value="1"/>
</dbReference>
<name>A0A9W9R5W4_PENBR</name>
<dbReference type="PROSITE" id="PS50011">
    <property type="entry name" value="PROTEIN_KINASE_DOM"/>
    <property type="match status" value="1"/>
</dbReference>
<protein>
    <recommendedName>
        <fullName evidence="1">non-specific serine/threonine protein kinase</fullName>
        <ecNumber evidence="1">2.7.11.1</ecNumber>
    </recommendedName>
</protein>
<dbReference type="GO" id="GO:0050684">
    <property type="term" value="P:regulation of mRNA processing"/>
    <property type="evidence" value="ECO:0007669"/>
    <property type="project" value="TreeGrafter"/>
</dbReference>
<keyword evidence="6" id="KW-0067">ATP-binding</keyword>
<dbReference type="Pfam" id="PF00069">
    <property type="entry name" value="Pkinase"/>
    <property type="match status" value="1"/>
</dbReference>
<reference evidence="10" key="1">
    <citation type="submission" date="2022-12" db="EMBL/GenBank/DDBJ databases">
        <authorList>
            <person name="Petersen C."/>
        </authorList>
    </citation>
    <scope>NUCLEOTIDE SEQUENCE</scope>
    <source>
        <strain evidence="10">IBT 35675</strain>
    </source>
</reference>
<evidence type="ECO:0000256" key="6">
    <source>
        <dbReference type="ARBA" id="ARBA00022840"/>
    </source>
</evidence>
<evidence type="ECO:0000256" key="4">
    <source>
        <dbReference type="ARBA" id="ARBA00022741"/>
    </source>
</evidence>
<dbReference type="SUPFAM" id="SSF56112">
    <property type="entry name" value="Protein kinase-like (PK-like)"/>
    <property type="match status" value="1"/>
</dbReference>
<evidence type="ECO:0000256" key="5">
    <source>
        <dbReference type="ARBA" id="ARBA00022777"/>
    </source>
</evidence>
<dbReference type="EMBL" id="JAPZBR010000005">
    <property type="protein sequence ID" value="KAJ5354277.1"/>
    <property type="molecule type" value="Genomic_DNA"/>
</dbReference>
<sequence length="465" mass="52772">MKITQIILRRTASLRTSLRNVSQCCSGPKSISTQSSKGYTDPPLYISSIDAEPLHRYHQGGYHPVILGEFLHSGRYKLLHKLGWGGYSTVWLARDQRLYDKYESPGIEANWKYFRYRDEVYVAIKIGVAEAYGKEMRELQVTKQLATSCPRPKHTVLMLENFHVKGPNGSHNCLVFELLGPNIPDIIDAHFPHGRLPGKLAKEIAKQSLIGLRSLHEHNLGHGDPKLFEPLSHGVDIHTRNLVFTVPGVHNLTEEKIMEILGAPEVGHVQRCDGKDLGPGVPEYIVRPISHWTRCWNPDSTQSIKLIDFGEAFLQPAPPQVLHTPLSVRAPEVLFEDRIDYRVDMWSMGCMLFELFTGQPPFDSFLITPGILVGQMRETAGDNLPERWHDKWIKMRAGDDYATAEEPRPSLQEWLEEVYFDHPQSPDLTREDVARLGHIIGTLLQFEPSARASAGQVLDDPWFKE</sequence>
<dbReference type="AlphaFoldDB" id="A0A9W9R5W4"/>
<dbReference type="GO" id="GO:0005524">
    <property type="term" value="F:ATP binding"/>
    <property type="evidence" value="ECO:0007669"/>
    <property type="project" value="UniProtKB-KW"/>
</dbReference>